<feature type="coiled-coil region" evidence="1">
    <location>
        <begin position="56"/>
        <end position="104"/>
    </location>
</feature>
<dbReference type="Proteomes" id="UP000310189">
    <property type="component" value="Unassembled WGS sequence"/>
</dbReference>
<comment type="caution">
    <text evidence="2">The sequence shown here is derived from an EMBL/GenBank/DDBJ whole genome shotgun (WGS) entry which is preliminary data.</text>
</comment>
<accession>A0A4T0FH40</accession>
<keyword evidence="3" id="KW-1185">Reference proteome</keyword>
<evidence type="ECO:0000256" key="1">
    <source>
        <dbReference type="SAM" id="Coils"/>
    </source>
</evidence>
<evidence type="ECO:0000313" key="2">
    <source>
        <dbReference type="EMBL" id="TIA87378.1"/>
    </source>
</evidence>
<protein>
    <submittedName>
        <fullName evidence="2">Uncharacterized protein</fullName>
    </submittedName>
</protein>
<name>A0A4T0FH40_9BASI</name>
<gene>
    <name evidence="2" type="ORF">E3P99_03213</name>
</gene>
<feature type="coiled-coil region" evidence="1">
    <location>
        <begin position="141"/>
        <end position="218"/>
    </location>
</feature>
<reference evidence="2 3" key="1">
    <citation type="submission" date="2019-03" db="EMBL/GenBank/DDBJ databases">
        <title>Sequencing 23 genomes of Wallemia ichthyophaga.</title>
        <authorList>
            <person name="Gostincar C."/>
        </authorList>
    </citation>
    <scope>NUCLEOTIDE SEQUENCE [LARGE SCALE GENOMIC DNA]</scope>
    <source>
        <strain evidence="2 3">EXF-5753</strain>
    </source>
</reference>
<dbReference type="EMBL" id="SPNW01000057">
    <property type="protein sequence ID" value="TIA87378.1"/>
    <property type="molecule type" value="Genomic_DNA"/>
</dbReference>
<proteinExistence type="predicted"/>
<dbReference type="AlphaFoldDB" id="A0A4T0FH40"/>
<keyword evidence="1" id="KW-0175">Coiled coil</keyword>
<organism evidence="2 3">
    <name type="scientific">Wallemia hederae</name>
    <dbReference type="NCBI Taxonomy" id="1540922"/>
    <lineage>
        <taxon>Eukaryota</taxon>
        <taxon>Fungi</taxon>
        <taxon>Dikarya</taxon>
        <taxon>Basidiomycota</taxon>
        <taxon>Wallemiomycotina</taxon>
        <taxon>Wallemiomycetes</taxon>
        <taxon>Wallemiales</taxon>
        <taxon>Wallemiaceae</taxon>
        <taxon>Wallemia</taxon>
    </lineage>
</organism>
<sequence length="221" mass="25492">MEENVPMNDDAVVEAVVFNEPMDNNMAAADSEAKEINVAAAPELPANPFDQFTKFAQGLQQDYDRKVEENARLAAQVDENERRMKSLVEDNDFLRQQYKQSSEAAFVLSKENQDLLSKIGLLENQLSVGLEARERFQNTTVNDLAKRLKLLQQERQLEMENENRAALSNVKERAGMYTELRSQYEDLRKEYIDHLAKQKEYETTIETLQLRNVDLAERIST</sequence>
<dbReference type="OrthoDB" id="3647690at2759"/>
<evidence type="ECO:0000313" key="3">
    <source>
        <dbReference type="Proteomes" id="UP000310189"/>
    </source>
</evidence>